<dbReference type="Gene3D" id="3.10.50.30">
    <property type="entry name" value="Transcription elongation factor, GreA/GreB, C-terminal domain"/>
    <property type="match status" value="1"/>
</dbReference>
<organism evidence="2 3">
    <name type="scientific">Brevifollis gellanilyticus</name>
    <dbReference type="NCBI Taxonomy" id="748831"/>
    <lineage>
        <taxon>Bacteria</taxon>
        <taxon>Pseudomonadati</taxon>
        <taxon>Verrucomicrobiota</taxon>
        <taxon>Verrucomicrobiia</taxon>
        <taxon>Verrucomicrobiales</taxon>
        <taxon>Verrucomicrobiaceae</taxon>
    </lineage>
</organism>
<dbReference type="GO" id="GO:0003677">
    <property type="term" value="F:DNA binding"/>
    <property type="evidence" value="ECO:0007669"/>
    <property type="project" value="InterPro"/>
</dbReference>
<dbReference type="Pfam" id="PF01272">
    <property type="entry name" value="GreA_GreB"/>
    <property type="match status" value="1"/>
</dbReference>
<dbReference type="InterPro" id="IPR036953">
    <property type="entry name" value="GreA/GreB_C_sf"/>
</dbReference>
<accession>A0A512M949</accession>
<evidence type="ECO:0000313" key="2">
    <source>
        <dbReference type="EMBL" id="GEP43223.1"/>
    </source>
</evidence>
<name>A0A512M949_9BACT</name>
<dbReference type="RefSeq" id="WP_170266755.1">
    <property type="nucleotide sequence ID" value="NZ_BKAG01000015.1"/>
</dbReference>
<dbReference type="GO" id="GO:0032784">
    <property type="term" value="P:regulation of DNA-templated transcription elongation"/>
    <property type="evidence" value="ECO:0007669"/>
    <property type="project" value="InterPro"/>
</dbReference>
<feature type="domain" description="Transcription elongation factor GreA/GreB C-terminal" evidence="1">
    <location>
        <begin position="28"/>
        <end position="81"/>
    </location>
</feature>
<sequence>MNLHSISYYDHVTLRPLNVLGALHEPDITIQVVPGHEADAEHGRISAEAPLGRAILRKRSGDTITIQVRDQSISMRILAVERPGETHDEQMIAVAA</sequence>
<dbReference type="Proteomes" id="UP000321577">
    <property type="component" value="Unassembled WGS sequence"/>
</dbReference>
<evidence type="ECO:0000313" key="3">
    <source>
        <dbReference type="Proteomes" id="UP000321577"/>
    </source>
</evidence>
<dbReference type="SUPFAM" id="SSF54534">
    <property type="entry name" value="FKBP-like"/>
    <property type="match status" value="1"/>
</dbReference>
<comment type="caution">
    <text evidence="2">The sequence shown here is derived from an EMBL/GenBank/DDBJ whole genome shotgun (WGS) entry which is preliminary data.</text>
</comment>
<reference evidence="2 3" key="1">
    <citation type="submission" date="2019-07" db="EMBL/GenBank/DDBJ databases">
        <title>Whole genome shotgun sequence of Brevifollis gellanilyticus NBRC 108608.</title>
        <authorList>
            <person name="Hosoyama A."/>
            <person name="Uohara A."/>
            <person name="Ohji S."/>
            <person name="Ichikawa N."/>
        </authorList>
    </citation>
    <scope>NUCLEOTIDE SEQUENCE [LARGE SCALE GENOMIC DNA]</scope>
    <source>
        <strain evidence="2 3">NBRC 108608</strain>
    </source>
</reference>
<evidence type="ECO:0000259" key="1">
    <source>
        <dbReference type="Pfam" id="PF01272"/>
    </source>
</evidence>
<dbReference type="EMBL" id="BKAG01000015">
    <property type="protein sequence ID" value="GEP43223.1"/>
    <property type="molecule type" value="Genomic_DNA"/>
</dbReference>
<keyword evidence="3" id="KW-1185">Reference proteome</keyword>
<proteinExistence type="predicted"/>
<gene>
    <name evidence="2" type="ORF">BGE01nite_25140</name>
</gene>
<dbReference type="InterPro" id="IPR001437">
    <property type="entry name" value="Tscrpt_elong_fac_GreA/B_C"/>
</dbReference>
<dbReference type="AlphaFoldDB" id="A0A512M949"/>
<protein>
    <recommendedName>
        <fullName evidence="1">Transcription elongation factor GreA/GreB C-terminal domain-containing protein</fullName>
    </recommendedName>
</protein>